<dbReference type="AlphaFoldDB" id="C4A048"/>
<reference evidence="6" key="1">
    <citation type="journal article" date="2008" name="Nature">
        <title>The amphioxus genome and the evolution of the chordate karyotype.</title>
        <authorList>
            <consortium name="US DOE Joint Genome Institute (JGI-PGF)"/>
            <person name="Putnam N.H."/>
            <person name="Butts T."/>
            <person name="Ferrier D.E.K."/>
            <person name="Furlong R.F."/>
            <person name="Hellsten U."/>
            <person name="Kawashima T."/>
            <person name="Robinson-Rechavi M."/>
            <person name="Shoguchi E."/>
            <person name="Terry A."/>
            <person name="Yu J.-K."/>
            <person name="Benito-Gutierrez E.L."/>
            <person name="Dubchak I."/>
            <person name="Garcia-Fernandez J."/>
            <person name="Gibson-Brown J.J."/>
            <person name="Grigoriev I.V."/>
            <person name="Horton A.C."/>
            <person name="de Jong P.J."/>
            <person name="Jurka J."/>
            <person name="Kapitonov V.V."/>
            <person name="Kohara Y."/>
            <person name="Kuroki Y."/>
            <person name="Lindquist E."/>
            <person name="Lucas S."/>
            <person name="Osoegawa K."/>
            <person name="Pennacchio L.A."/>
            <person name="Salamov A.A."/>
            <person name="Satou Y."/>
            <person name="Sauka-Spengler T."/>
            <person name="Schmutz J."/>
            <person name="Shin-I T."/>
            <person name="Toyoda A."/>
            <person name="Bronner-Fraser M."/>
            <person name="Fujiyama A."/>
            <person name="Holland L.Z."/>
            <person name="Holland P.W.H."/>
            <person name="Satoh N."/>
            <person name="Rokhsar D.S."/>
        </authorList>
    </citation>
    <scope>NUCLEOTIDE SEQUENCE [LARGE SCALE GENOMIC DNA]</scope>
    <source>
        <strain evidence="6">S238N-H82</strain>
        <tissue evidence="6">Testes</tissue>
    </source>
</reference>
<dbReference type="PROSITE" id="PS51456">
    <property type="entry name" value="MYOSIN_MOTOR"/>
    <property type="match status" value="1"/>
</dbReference>
<protein>
    <recommendedName>
        <fullName evidence="5">Myosin motor domain-containing protein</fullName>
    </recommendedName>
</protein>
<dbReference type="STRING" id="7739.C4A048"/>
<dbReference type="InterPro" id="IPR001609">
    <property type="entry name" value="Myosin_head_motor_dom-like"/>
</dbReference>
<accession>C4A048</accession>
<keyword evidence="4" id="KW-0505">Motor protein</keyword>
<comment type="similarity">
    <text evidence="4">Belongs to the TRAFAC class myosin-kinesin ATPase superfamily. Myosin family.</text>
</comment>
<sequence>SRDAIAKSLYQRLFVWLVERVNRTVYKQPEKRCRTIGILDIFGFEVWKNITMCWKHMTCPDNQLCLDLISAKPHGIFSLLNDQSSFPQVVATDRSFLEKCHHFHQDHEHYE</sequence>
<dbReference type="EMBL" id="GG666783">
    <property type="protein sequence ID" value="EEN41832.1"/>
    <property type="molecule type" value="Genomic_DNA"/>
</dbReference>
<organism>
    <name type="scientific">Branchiostoma floridae</name>
    <name type="common">Florida lancelet</name>
    <name type="synonym">Amphioxus</name>
    <dbReference type="NCBI Taxonomy" id="7739"/>
    <lineage>
        <taxon>Eukaryota</taxon>
        <taxon>Metazoa</taxon>
        <taxon>Chordata</taxon>
        <taxon>Cephalochordata</taxon>
        <taxon>Leptocardii</taxon>
        <taxon>Amphioxiformes</taxon>
        <taxon>Branchiostomatidae</taxon>
        <taxon>Branchiostoma</taxon>
    </lineage>
</organism>
<dbReference type="Gene3D" id="1.20.58.530">
    <property type="match status" value="1"/>
</dbReference>
<dbReference type="Gene3D" id="1.20.120.720">
    <property type="entry name" value="Myosin VI head, motor domain, U50 subdomain"/>
    <property type="match status" value="1"/>
</dbReference>
<name>C4A048_BRAFL</name>
<evidence type="ECO:0000256" key="3">
    <source>
        <dbReference type="ARBA" id="ARBA00023203"/>
    </source>
</evidence>
<dbReference type="GO" id="GO:0016459">
    <property type="term" value="C:myosin complex"/>
    <property type="evidence" value="ECO:0007669"/>
    <property type="project" value="UniProtKB-KW"/>
</dbReference>
<feature type="non-terminal residue" evidence="6">
    <location>
        <position position="111"/>
    </location>
</feature>
<comment type="caution">
    <text evidence="4">Lacks conserved residue(s) required for the propagation of feature annotation.</text>
</comment>
<feature type="domain" description="Myosin motor" evidence="5">
    <location>
        <begin position="1"/>
        <end position="111"/>
    </location>
</feature>
<feature type="non-terminal residue" evidence="6">
    <location>
        <position position="1"/>
    </location>
</feature>
<gene>
    <name evidence="6" type="ORF">BRAFLDRAFT_140056</name>
</gene>
<dbReference type="InParanoid" id="C4A048"/>
<dbReference type="PANTHER" id="PTHR13140:SF709">
    <property type="entry name" value="UNCONVENTIONAL MYOSIN-XV"/>
    <property type="match status" value="1"/>
</dbReference>
<proteinExistence type="inferred from homology"/>
<dbReference type="Pfam" id="PF00063">
    <property type="entry name" value="Myosin_head"/>
    <property type="match status" value="2"/>
</dbReference>
<dbReference type="PANTHER" id="PTHR13140">
    <property type="entry name" value="MYOSIN"/>
    <property type="match status" value="1"/>
</dbReference>
<dbReference type="eggNOG" id="KOG4229">
    <property type="taxonomic scope" value="Eukaryota"/>
</dbReference>
<evidence type="ECO:0000256" key="1">
    <source>
        <dbReference type="ARBA" id="ARBA00022741"/>
    </source>
</evidence>
<evidence type="ECO:0000313" key="6">
    <source>
        <dbReference type="EMBL" id="EEN41832.1"/>
    </source>
</evidence>
<dbReference type="SUPFAM" id="SSF52540">
    <property type="entry name" value="P-loop containing nucleoside triphosphate hydrolases"/>
    <property type="match status" value="1"/>
</dbReference>
<dbReference type="GO" id="GO:0003779">
    <property type="term" value="F:actin binding"/>
    <property type="evidence" value="ECO:0007669"/>
    <property type="project" value="UniProtKB-KW"/>
</dbReference>
<evidence type="ECO:0000256" key="4">
    <source>
        <dbReference type="PROSITE-ProRule" id="PRU00782"/>
    </source>
</evidence>
<dbReference type="InterPro" id="IPR027417">
    <property type="entry name" value="P-loop_NTPase"/>
</dbReference>
<keyword evidence="4" id="KW-0518">Myosin</keyword>
<evidence type="ECO:0000259" key="5">
    <source>
        <dbReference type="PROSITE" id="PS51456"/>
    </source>
</evidence>
<dbReference type="GO" id="GO:0003774">
    <property type="term" value="F:cytoskeletal motor activity"/>
    <property type="evidence" value="ECO:0007669"/>
    <property type="project" value="InterPro"/>
</dbReference>
<keyword evidence="2" id="KW-0067">ATP-binding</keyword>
<dbReference type="GO" id="GO:0005524">
    <property type="term" value="F:ATP binding"/>
    <property type="evidence" value="ECO:0007669"/>
    <property type="project" value="UniProtKB-KW"/>
</dbReference>
<keyword evidence="1" id="KW-0547">Nucleotide-binding</keyword>
<keyword evidence="3 4" id="KW-0009">Actin-binding</keyword>
<evidence type="ECO:0000256" key="2">
    <source>
        <dbReference type="ARBA" id="ARBA00022840"/>
    </source>
</evidence>